<evidence type="ECO:0000313" key="6">
    <source>
        <dbReference type="Proteomes" id="UP000248616"/>
    </source>
</evidence>
<dbReference type="SMART" id="SM00247">
    <property type="entry name" value="XTALbg"/>
    <property type="match status" value="1"/>
</dbReference>
<dbReference type="EMBL" id="MZXV01000062">
    <property type="protein sequence ID" value="PZV35299.1"/>
    <property type="molecule type" value="Genomic_DNA"/>
</dbReference>
<dbReference type="AlphaFoldDB" id="A0A2W7CNH6"/>
<evidence type="ECO:0000256" key="1">
    <source>
        <dbReference type="ARBA" id="ARBA00009646"/>
    </source>
</evidence>
<accession>A0A2W7CNH6</accession>
<comment type="caution">
    <text evidence="5">The sequence shown here is derived from an EMBL/GenBank/DDBJ whole genome shotgun (WGS) entry which is preliminary data.</text>
</comment>
<dbReference type="OrthoDB" id="8445282at2"/>
<dbReference type="InterPro" id="IPR001064">
    <property type="entry name" value="Beta/gamma_crystallin"/>
</dbReference>
<comment type="similarity">
    <text evidence="1">Belongs to the beta/gamma-crystallin family.</text>
</comment>
<dbReference type="Pfam" id="PF03995">
    <property type="entry name" value="Inhibitor_I36"/>
    <property type="match status" value="1"/>
</dbReference>
<gene>
    <name evidence="5" type="ORF">B5V02_29170</name>
</gene>
<keyword evidence="6" id="KW-1185">Reference proteome</keyword>
<name>A0A2W7CNH6_9HYPH</name>
<dbReference type="RefSeq" id="WP_111547666.1">
    <property type="nucleotide sequence ID" value="NZ_MZXV01000062.1"/>
</dbReference>
<reference evidence="6" key="1">
    <citation type="submission" date="2017-03" db="EMBL/GenBank/DDBJ databases">
        <authorList>
            <person name="Safronova V.I."/>
            <person name="Sazanova A.L."/>
            <person name="Chirak E.R."/>
        </authorList>
    </citation>
    <scope>NUCLEOTIDE SEQUENCE [LARGE SCALE GENOMIC DNA]</scope>
    <source>
        <strain evidence="6">Ach-343</strain>
    </source>
</reference>
<evidence type="ECO:0000256" key="2">
    <source>
        <dbReference type="ARBA" id="ARBA00022737"/>
    </source>
</evidence>
<feature type="domain" description="Beta/gamma crystallin 'Greek key'" evidence="4">
    <location>
        <begin position="28"/>
        <end position="110"/>
    </location>
</feature>
<dbReference type="SUPFAM" id="SSF49695">
    <property type="entry name" value="gamma-Crystallin-like"/>
    <property type="match status" value="1"/>
</dbReference>
<evidence type="ECO:0000259" key="4">
    <source>
        <dbReference type="SMART" id="SM00247"/>
    </source>
</evidence>
<protein>
    <recommendedName>
        <fullName evidence="4">Beta/gamma crystallin 'Greek key' domain-containing protein</fullName>
    </recommendedName>
</protein>
<feature type="signal peptide" evidence="3">
    <location>
        <begin position="1"/>
        <end position="21"/>
    </location>
</feature>
<proteinExistence type="inferred from homology"/>
<feature type="chain" id="PRO_5016116307" description="Beta/gamma crystallin 'Greek key' domain-containing protein" evidence="3">
    <location>
        <begin position="22"/>
        <end position="114"/>
    </location>
</feature>
<dbReference type="Proteomes" id="UP000248616">
    <property type="component" value="Unassembled WGS sequence"/>
</dbReference>
<keyword evidence="2" id="KW-0677">Repeat</keyword>
<organism evidence="5 6">
    <name type="scientific">Mesorhizobium kowhaii</name>
    <dbReference type="NCBI Taxonomy" id="1300272"/>
    <lineage>
        <taxon>Bacteria</taxon>
        <taxon>Pseudomonadati</taxon>
        <taxon>Pseudomonadota</taxon>
        <taxon>Alphaproteobacteria</taxon>
        <taxon>Hyphomicrobiales</taxon>
        <taxon>Phyllobacteriaceae</taxon>
        <taxon>Mesorhizobium</taxon>
    </lineage>
</organism>
<evidence type="ECO:0000256" key="3">
    <source>
        <dbReference type="SAM" id="SignalP"/>
    </source>
</evidence>
<keyword evidence="3" id="KW-0732">Signal</keyword>
<dbReference type="Gene3D" id="2.60.20.10">
    <property type="entry name" value="Crystallins"/>
    <property type="match status" value="1"/>
</dbReference>
<evidence type="ECO:0000313" key="5">
    <source>
        <dbReference type="EMBL" id="PZV35299.1"/>
    </source>
</evidence>
<dbReference type="InterPro" id="IPR011024">
    <property type="entry name" value="G_crystallin-like"/>
</dbReference>
<sequence length="114" mass="12647">MKCLAILTAVASVLCADGASAQYNDEPACIMFEHANFRGRSIGMGSDDSVNFRGGQFWNDRVSSVIVRRGCTLVAYEDSRMGGRSIEIRRRIRDFGGSEWNDRISSAECYCDGY</sequence>